<feature type="domain" description="PROP1-like PPR" evidence="4">
    <location>
        <begin position="162"/>
        <end position="320"/>
    </location>
</feature>
<evidence type="ECO:0000256" key="3">
    <source>
        <dbReference type="SAM" id="MobiDB-lite"/>
    </source>
</evidence>
<dbReference type="PANTHER" id="PTHR47936">
    <property type="entry name" value="PPR_LONG DOMAIN-CONTAINING PROTEIN"/>
    <property type="match status" value="1"/>
</dbReference>
<feature type="repeat" description="PPR" evidence="2">
    <location>
        <begin position="293"/>
        <end position="323"/>
    </location>
</feature>
<dbReference type="Gene3D" id="1.25.40.10">
    <property type="entry name" value="Tetratricopeptide repeat domain"/>
    <property type="match status" value="2"/>
</dbReference>
<feature type="non-terminal residue" evidence="5">
    <location>
        <position position="477"/>
    </location>
</feature>
<reference evidence="5" key="1">
    <citation type="submission" date="2020-05" db="EMBL/GenBank/DDBJ databases">
        <title>Phylogenomic resolution of chytrid fungi.</title>
        <authorList>
            <person name="Stajich J.E."/>
            <person name="Amses K."/>
            <person name="Simmons R."/>
            <person name="Seto K."/>
            <person name="Myers J."/>
            <person name="Bonds A."/>
            <person name="Quandt C.A."/>
            <person name="Barry K."/>
            <person name="Liu P."/>
            <person name="Grigoriev I."/>
            <person name="Longcore J.E."/>
            <person name="James T.Y."/>
        </authorList>
    </citation>
    <scope>NUCLEOTIDE SEQUENCE</scope>
    <source>
        <strain evidence="5">JEL0318</strain>
    </source>
</reference>
<feature type="region of interest" description="Disordered" evidence="3">
    <location>
        <begin position="39"/>
        <end position="68"/>
    </location>
</feature>
<dbReference type="SUPFAM" id="SSF48452">
    <property type="entry name" value="TPR-like"/>
    <property type="match status" value="1"/>
</dbReference>
<dbReference type="EMBL" id="JADGJD010000010">
    <property type="protein sequence ID" value="KAJ3057153.1"/>
    <property type="molecule type" value="Genomic_DNA"/>
</dbReference>
<evidence type="ECO:0000256" key="1">
    <source>
        <dbReference type="ARBA" id="ARBA00022737"/>
    </source>
</evidence>
<keyword evidence="1" id="KW-0677">Repeat</keyword>
<feature type="repeat" description="PPR" evidence="2">
    <location>
        <begin position="258"/>
        <end position="292"/>
    </location>
</feature>
<evidence type="ECO:0000313" key="6">
    <source>
        <dbReference type="Proteomes" id="UP001212841"/>
    </source>
</evidence>
<dbReference type="InterPro" id="IPR033443">
    <property type="entry name" value="PROP1-like_PPR_dom"/>
</dbReference>
<dbReference type="Pfam" id="PF17177">
    <property type="entry name" value="PPR_long"/>
    <property type="match status" value="1"/>
</dbReference>
<dbReference type="InterPro" id="IPR011990">
    <property type="entry name" value="TPR-like_helical_dom_sf"/>
</dbReference>
<dbReference type="NCBIfam" id="TIGR00756">
    <property type="entry name" value="PPR"/>
    <property type="match status" value="2"/>
</dbReference>
<dbReference type="Proteomes" id="UP001212841">
    <property type="component" value="Unassembled WGS sequence"/>
</dbReference>
<sequence>MTAHIPVTRKATDVGRRNAALILQRQLRSFFSVAAVLRASSSPSPPRQTQTPSTPDANKSRRPQTPEEQKLYDEVNERFLKQLGSSESAEKVWEDYSRLVEGTIEKFNYSILSHHMLLKMLEGTPAPPTLNAKAGVVTNLVKGLGKYARPEEYYQLARLHEQRNDLPKLQSLINEMRRNNITVTPDIFNCLIRLHLHRNDISSASWAFNLMRRSASATNTPLHPTTYFTLIRAHLARNNIKAADNLLTQLHSDGLHLDVPGYTSLMIQYARVGSFESALKIYEHLIAENFKPTFETYRALVMVYCRSGDLDKATKLIDDMESGLLEGVTKPDAYTYKFALRAYLSQDDFQNSHHYYIKMRKSMLPKDETLLPPRKPLLDETIFYPLLALSLDTSHLPQTYQIYYDMRKFKIHPSQEMFNTLIIAFATSEMTEAMTLVYADAKKHGVWMEIETTGALIEHALRRGDLDGAVDYAVDVG</sequence>
<protein>
    <recommendedName>
        <fullName evidence="4">PROP1-like PPR domain-containing protein</fullName>
    </recommendedName>
</protein>
<dbReference type="InterPro" id="IPR002885">
    <property type="entry name" value="PPR_rpt"/>
</dbReference>
<comment type="caution">
    <text evidence="5">The sequence shown here is derived from an EMBL/GenBank/DDBJ whole genome shotgun (WGS) entry which is preliminary data.</text>
</comment>
<evidence type="ECO:0000259" key="4">
    <source>
        <dbReference type="Pfam" id="PF17177"/>
    </source>
</evidence>
<organism evidence="5 6">
    <name type="scientific">Rhizophlyctis rosea</name>
    <dbReference type="NCBI Taxonomy" id="64517"/>
    <lineage>
        <taxon>Eukaryota</taxon>
        <taxon>Fungi</taxon>
        <taxon>Fungi incertae sedis</taxon>
        <taxon>Chytridiomycota</taxon>
        <taxon>Chytridiomycota incertae sedis</taxon>
        <taxon>Chytridiomycetes</taxon>
        <taxon>Rhizophlyctidales</taxon>
        <taxon>Rhizophlyctidaceae</taxon>
        <taxon>Rhizophlyctis</taxon>
    </lineage>
</organism>
<name>A0AAD5SN10_9FUNG</name>
<keyword evidence="6" id="KW-1185">Reference proteome</keyword>
<dbReference type="AlphaFoldDB" id="A0AAD5SN10"/>
<evidence type="ECO:0000256" key="2">
    <source>
        <dbReference type="PROSITE-ProRule" id="PRU00708"/>
    </source>
</evidence>
<gene>
    <name evidence="5" type="ORF">HK097_000081</name>
</gene>
<proteinExistence type="predicted"/>
<dbReference type="PROSITE" id="PS51375">
    <property type="entry name" value="PPR"/>
    <property type="match status" value="2"/>
</dbReference>
<accession>A0AAD5SN10</accession>
<evidence type="ECO:0000313" key="5">
    <source>
        <dbReference type="EMBL" id="KAJ3057153.1"/>
    </source>
</evidence>
<dbReference type="PANTHER" id="PTHR47936:SF1">
    <property type="entry name" value="PENTATRICOPEPTIDE REPEAT-CONTAINING PROTEIN GUN1, CHLOROPLASTIC"/>
    <property type="match status" value="1"/>
</dbReference>